<protein>
    <recommendedName>
        <fullName evidence="3">Cytochrome c-552/4 domain-containing protein</fullName>
    </recommendedName>
</protein>
<dbReference type="Gene3D" id="1.10.1130.10">
    <property type="entry name" value="Flavocytochrome C3, Chain A"/>
    <property type="match status" value="1"/>
</dbReference>
<dbReference type="InterPro" id="IPR051829">
    <property type="entry name" value="Multiheme_Cytochr_ET"/>
</dbReference>
<dbReference type="PANTHER" id="PTHR35038">
    <property type="entry name" value="DISSIMILATORY SULFITE REDUCTASE SIRA"/>
    <property type="match status" value="1"/>
</dbReference>
<dbReference type="KEGG" id="osg:BST96_10925"/>
<accession>A0A1X9N934</accession>
<dbReference type="SUPFAM" id="SSF48695">
    <property type="entry name" value="Multiheme cytochromes"/>
    <property type="match status" value="1"/>
</dbReference>
<dbReference type="InterPro" id="IPR023155">
    <property type="entry name" value="Cyt_c-552/4"/>
</dbReference>
<dbReference type="STRING" id="716816.BST96_10925"/>
<name>A0A1X9N934_9GAMM</name>
<proteinExistence type="predicted"/>
<evidence type="ECO:0000256" key="1">
    <source>
        <dbReference type="ARBA" id="ARBA00022729"/>
    </source>
</evidence>
<sequence>MIVLNIKALLSALALWALLCLQANALPQYDDDKHLGVASCASSVCHGKSKPVEGENVMLNEYRTWSTEDRHARAYQTLLSKESKRIARNLGLKSAHTADICLDCHADNVANDKRGPKFQINDGVGCEACHGGGEQWIESHTEEGVTHQQNLDKNMYPTEDGLARAKLCLSCHYGTRDKLTTHKIMGAGHPRLSFELETFTANQPSHYLVDADYKQRKGEFSGFTMWIVGQIETAKASLELMDAYLISENQLVPELYFYDCHACHHPMSDTRWGQLKLKPAFLRV</sequence>
<keyword evidence="1 2" id="KW-0732">Signal</keyword>
<feature type="domain" description="Cytochrome c-552/4" evidence="3">
    <location>
        <begin position="60"/>
        <end position="131"/>
    </location>
</feature>
<feature type="signal peptide" evidence="2">
    <location>
        <begin position="1"/>
        <end position="25"/>
    </location>
</feature>
<dbReference type="EMBL" id="CP019343">
    <property type="protein sequence ID" value="ARN74588.1"/>
    <property type="molecule type" value="Genomic_DNA"/>
</dbReference>
<gene>
    <name evidence="4" type="ORF">BST96_10925</name>
</gene>
<dbReference type="OrthoDB" id="9814800at2"/>
<feature type="chain" id="PRO_5013005195" description="Cytochrome c-552/4 domain-containing protein" evidence="2">
    <location>
        <begin position="26"/>
        <end position="284"/>
    </location>
</feature>
<dbReference type="Proteomes" id="UP000193450">
    <property type="component" value="Chromosome"/>
</dbReference>
<evidence type="ECO:0000259" key="3">
    <source>
        <dbReference type="Pfam" id="PF13435"/>
    </source>
</evidence>
<evidence type="ECO:0000313" key="5">
    <source>
        <dbReference type="Proteomes" id="UP000193450"/>
    </source>
</evidence>
<keyword evidence="5" id="KW-1185">Reference proteome</keyword>
<evidence type="ECO:0000313" key="4">
    <source>
        <dbReference type="EMBL" id="ARN74588.1"/>
    </source>
</evidence>
<dbReference type="RefSeq" id="WP_085758735.1">
    <property type="nucleotide sequence ID" value="NZ_CP019343.1"/>
</dbReference>
<reference evidence="4 5" key="1">
    <citation type="submission" date="2016-11" db="EMBL/GenBank/DDBJ databases">
        <title>Trade-off between light-utilization and light-protection in marine flavobacteria.</title>
        <authorList>
            <person name="Kumagai Y."/>
        </authorList>
    </citation>
    <scope>NUCLEOTIDE SEQUENCE [LARGE SCALE GENOMIC DNA]</scope>
    <source>
        <strain evidence="4 5">NBRC 107125</strain>
    </source>
</reference>
<dbReference type="Pfam" id="PF13435">
    <property type="entry name" value="Cytochrome_C554"/>
    <property type="match status" value="1"/>
</dbReference>
<dbReference type="AlphaFoldDB" id="A0A1X9N934"/>
<evidence type="ECO:0000256" key="2">
    <source>
        <dbReference type="SAM" id="SignalP"/>
    </source>
</evidence>
<dbReference type="PANTHER" id="PTHR35038:SF8">
    <property type="entry name" value="C-TYPE POLYHEME CYTOCHROME OMCC"/>
    <property type="match status" value="1"/>
</dbReference>
<dbReference type="InterPro" id="IPR036280">
    <property type="entry name" value="Multihaem_cyt_sf"/>
</dbReference>
<organism evidence="4 5">
    <name type="scientific">Oceanicoccus sagamiensis</name>
    <dbReference type="NCBI Taxonomy" id="716816"/>
    <lineage>
        <taxon>Bacteria</taxon>
        <taxon>Pseudomonadati</taxon>
        <taxon>Pseudomonadota</taxon>
        <taxon>Gammaproteobacteria</taxon>
        <taxon>Cellvibrionales</taxon>
        <taxon>Spongiibacteraceae</taxon>
        <taxon>Oceanicoccus</taxon>
    </lineage>
</organism>